<reference evidence="1 2" key="1">
    <citation type="submission" date="2013-12" db="EMBL/GenBank/DDBJ databases">
        <title>Comparative genomics of relapsing fever spirochetes.</title>
        <authorList>
            <person name="Schwan T.G."/>
            <person name="Raffel S.J."/>
            <person name="Porcella S.F."/>
        </authorList>
    </citation>
    <scope>NUCLEOTIDE SEQUENCE [LARGE SCALE GENOMIC DNA]</scope>
    <source>
        <strain evidence="1 2">CR2A</strain>
    </source>
</reference>
<proteinExistence type="predicted"/>
<dbReference type="AlphaFoldDB" id="W6TK89"/>
<evidence type="ECO:0000313" key="2">
    <source>
        <dbReference type="Proteomes" id="UP000019148"/>
    </source>
</evidence>
<name>W6TK89_9SPIR</name>
<protein>
    <submittedName>
        <fullName evidence="1">Uncharacterized protein</fullName>
    </submittedName>
</protein>
<evidence type="ECO:0000313" key="1">
    <source>
        <dbReference type="EMBL" id="ETZ17639.1"/>
    </source>
</evidence>
<gene>
    <name evidence="1" type="ORF">BDCR2A_01445</name>
</gene>
<organism evidence="1 2">
    <name type="scientific">Borrelia duttonii CR2A</name>
    <dbReference type="NCBI Taxonomy" id="1432657"/>
    <lineage>
        <taxon>Bacteria</taxon>
        <taxon>Pseudomonadati</taxon>
        <taxon>Spirochaetota</taxon>
        <taxon>Spirochaetia</taxon>
        <taxon>Spirochaetales</taxon>
        <taxon>Borreliaceae</taxon>
        <taxon>Borrelia</taxon>
    </lineage>
</organism>
<accession>W6TK89</accession>
<dbReference type="Proteomes" id="UP000019148">
    <property type="component" value="Unassembled WGS sequence"/>
</dbReference>
<sequence length="27" mass="2889">MLKDSNAVVESAIGELGLFVNVDPKRS</sequence>
<comment type="caution">
    <text evidence="1">The sequence shown here is derived from an EMBL/GenBank/DDBJ whole genome shotgun (WGS) entry which is preliminary data.</text>
</comment>
<dbReference type="EMBL" id="AZIT01000024">
    <property type="protein sequence ID" value="ETZ17639.1"/>
    <property type="molecule type" value="Genomic_DNA"/>
</dbReference>